<dbReference type="PANTHER" id="PTHR46353">
    <property type="entry name" value="ZINC FINGER PROTEIN 5"/>
    <property type="match status" value="1"/>
</dbReference>
<feature type="compositionally biased region" description="Basic and acidic residues" evidence="2">
    <location>
        <begin position="50"/>
        <end position="64"/>
    </location>
</feature>
<proteinExistence type="predicted"/>
<evidence type="ECO:0000256" key="2">
    <source>
        <dbReference type="SAM" id="MobiDB-lite"/>
    </source>
</evidence>
<dbReference type="EMBL" id="OU503056">
    <property type="protein sequence ID" value="CAI9785184.1"/>
    <property type="molecule type" value="Genomic_DNA"/>
</dbReference>
<dbReference type="SUPFAM" id="SSF57667">
    <property type="entry name" value="beta-beta-alpha zinc fingers"/>
    <property type="match status" value="1"/>
</dbReference>
<feature type="compositionally biased region" description="Basic and acidic residues" evidence="2">
    <location>
        <begin position="186"/>
        <end position="195"/>
    </location>
</feature>
<dbReference type="InterPro" id="IPR013087">
    <property type="entry name" value="Znf_C2H2_type"/>
</dbReference>
<dbReference type="InterPro" id="IPR036236">
    <property type="entry name" value="Znf_C2H2_sf"/>
</dbReference>
<dbReference type="GO" id="GO:0008270">
    <property type="term" value="F:zinc ion binding"/>
    <property type="evidence" value="ECO:0007669"/>
    <property type="project" value="UniProtKB-KW"/>
</dbReference>
<dbReference type="GO" id="GO:0005634">
    <property type="term" value="C:nucleus"/>
    <property type="evidence" value="ECO:0007669"/>
    <property type="project" value="TreeGrafter"/>
</dbReference>
<accession>A0AAD2EC69</accession>
<dbReference type="PANTHER" id="PTHR46353:SF5">
    <property type="entry name" value="ZINC FINGER PROTEIN 5"/>
    <property type="match status" value="1"/>
</dbReference>
<protein>
    <recommendedName>
        <fullName evidence="3">C2H2-type domain-containing protein</fullName>
    </recommendedName>
</protein>
<dbReference type="Proteomes" id="UP000834106">
    <property type="component" value="Chromosome 21"/>
</dbReference>
<name>A0AAD2EC69_9LAMI</name>
<dbReference type="InterPro" id="IPR044299">
    <property type="entry name" value="GIS3/ZFP5/ZFP6"/>
</dbReference>
<keyword evidence="1" id="KW-0479">Metal-binding</keyword>
<organism evidence="4 5">
    <name type="scientific">Fraxinus pennsylvanica</name>
    <dbReference type="NCBI Taxonomy" id="56036"/>
    <lineage>
        <taxon>Eukaryota</taxon>
        <taxon>Viridiplantae</taxon>
        <taxon>Streptophyta</taxon>
        <taxon>Embryophyta</taxon>
        <taxon>Tracheophyta</taxon>
        <taxon>Spermatophyta</taxon>
        <taxon>Magnoliopsida</taxon>
        <taxon>eudicotyledons</taxon>
        <taxon>Gunneridae</taxon>
        <taxon>Pentapetalae</taxon>
        <taxon>asterids</taxon>
        <taxon>lamiids</taxon>
        <taxon>Lamiales</taxon>
        <taxon>Oleaceae</taxon>
        <taxon>Oleeae</taxon>
        <taxon>Fraxinus</taxon>
    </lineage>
</organism>
<dbReference type="Gene3D" id="3.30.160.60">
    <property type="entry name" value="Classic Zinc Finger"/>
    <property type="match status" value="1"/>
</dbReference>
<dbReference type="GO" id="GO:0010090">
    <property type="term" value="P:trichome morphogenesis"/>
    <property type="evidence" value="ECO:0007669"/>
    <property type="project" value="InterPro"/>
</dbReference>
<feature type="region of interest" description="Disordered" evidence="2">
    <location>
        <begin position="31"/>
        <end position="64"/>
    </location>
</feature>
<dbReference type="PROSITE" id="PS50157">
    <property type="entry name" value="ZINC_FINGER_C2H2_2"/>
    <property type="match status" value="1"/>
</dbReference>
<reference evidence="4" key="1">
    <citation type="submission" date="2023-05" db="EMBL/GenBank/DDBJ databases">
        <authorList>
            <person name="Huff M."/>
        </authorList>
    </citation>
    <scope>NUCLEOTIDE SEQUENCE</scope>
</reference>
<feature type="compositionally biased region" description="Low complexity" evidence="2">
    <location>
        <begin position="201"/>
        <end position="215"/>
    </location>
</feature>
<dbReference type="GO" id="GO:0000976">
    <property type="term" value="F:transcription cis-regulatory region binding"/>
    <property type="evidence" value="ECO:0007669"/>
    <property type="project" value="TreeGrafter"/>
</dbReference>
<evidence type="ECO:0000313" key="4">
    <source>
        <dbReference type="EMBL" id="CAI9785184.1"/>
    </source>
</evidence>
<evidence type="ECO:0000313" key="5">
    <source>
        <dbReference type="Proteomes" id="UP000834106"/>
    </source>
</evidence>
<dbReference type="GO" id="GO:0009740">
    <property type="term" value="P:gibberellic acid mediated signaling pathway"/>
    <property type="evidence" value="ECO:0007669"/>
    <property type="project" value="TreeGrafter"/>
</dbReference>
<feature type="compositionally biased region" description="Low complexity" evidence="2">
    <location>
        <begin position="38"/>
        <end position="49"/>
    </location>
</feature>
<dbReference type="PROSITE" id="PS00028">
    <property type="entry name" value="ZINC_FINGER_C2H2_1"/>
    <property type="match status" value="1"/>
</dbReference>
<feature type="domain" description="C2H2-type" evidence="3">
    <location>
        <begin position="84"/>
        <end position="111"/>
    </location>
</feature>
<evidence type="ECO:0000259" key="3">
    <source>
        <dbReference type="PROSITE" id="PS50157"/>
    </source>
</evidence>
<dbReference type="GO" id="GO:0009736">
    <property type="term" value="P:cytokinin-activated signaling pathway"/>
    <property type="evidence" value="ECO:0007669"/>
    <property type="project" value="TreeGrafter"/>
</dbReference>
<dbReference type="AlphaFoldDB" id="A0AAD2EC69"/>
<evidence type="ECO:0000256" key="1">
    <source>
        <dbReference type="PROSITE-ProRule" id="PRU00042"/>
    </source>
</evidence>
<sequence>MEKNTSGAESCMEKKVKLFGFELDSCQKRKEISEGDESVNSSSSSTVTSGREKPALEKGENEKFNNEISLVPDKLGIDREKKKLECQYCLKTFANSQALGGHQNAHRKERMKKKRQQLQERKGYMINYYNNIQPFKNSKSSAWFYDPSCHAPAEFTLYEESQISFGPYQCLPSQQDSPVFSLTYPDDNRSIDRNTRPVVVNKPSSTPNSKSNCKTSDLKLGLSLE</sequence>
<dbReference type="Pfam" id="PF13912">
    <property type="entry name" value="zf-C2H2_6"/>
    <property type="match status" value="1"/>
</dbReference>
<gene>
    <name evidence="4" type="ORF">FPE_LOCUS32614</name>
</gene>
<keyword evidence="1" id="KW-0862">Zinc</keyword>
<keyword evidence="5" id="KW-1185">Reference proteome</keyword>
<dbReference type="GO" id="GO:0003700">
    <property type="term" value="F:DNA-binding transcription factor activity"/>
    <property type="evidence" value="ECO:0007669"/>
    <property type="project" value="TreeGrafter"/>
</dbReference>
<keyword evidence="1" id="KW-0863">Zinc-finger</keyword>
<feature type="region of interest" description="Disordered" evidence="2">
    <location>
        <begin position="186"/>
        <end position="225"/>
    </location>
</feature>